<evidence type="ECO:0000313" key="3">
    <source>
        <dbReference type="Proteomes" id="UP000299102"/>
    </source>
</evidence>
<name>A0A4C1T0H1_EUMVA</name>
<dbReference type="InterPro" id="IPR036388">
    <property type="entry name" value="WH-like_DNA-bd_sf"/>
</dbReference>
<keyword evidence="3" id="KW-1185">Reference proteome</keyword>
<comment type="caution">
    <text evidence="2">The sequence shown here is derived from an EMBL/GenBank/DDBJ whole genome shotgun (WGS) entry which is preliminary data.</text>
</comment>
<organism evidence="2 3">
    <name type="scientific">Eumeta variegata</name>
    <name type="common">Bagworm moth</name>
    <name type="synonym">Eumeta japonica</name>
    <dbReference type="NCBI Taxonomy" id="151549"/>
    <lineage>
        <taxon>Eukaryota</taxon>
        <taxon>Metazoa</taxon>
        <taxon>Ecdysozoa</taxon>
        <taxon>Arthropoda</taxon>
        <taxon>Hexapoda</taxon>
        <taxon>Insecta</taxon>
        <taxon>Pterygota</taxon>
        <taxon>Neoptera</taxon>
        <taxon>Endopterygota</taxon>
        <taxon>Lepidoptera</taxon>
        <taxon>Glossata</taxon>
        <taxon>Ditrysia</taxon>
        <taxon>Tineoidea</taxon>
        <taxon>Psychidae</taxon>
        <taxon>Oiketicinae</taxon>
        <taxon>Eumeta</taxon>
    </lineage>
</organism>
<evidence type="ECO:0000313" key="2">
    <source>
        <dbReference type="EMBL" id="GBP06997.1"/>
    </source>
</evidence>
<dbReference type="OrthoDB" id="10258692at2759"/>
<evidence type="ECO:0000256" key="1">
    <source>
        <dbReference type="SAM" id="MobiDB-lite"/>
    </source>
</evidence>
<reference evidence="2 3" key="1">
    <citation type="journal article" date="2019" name="Commun. Biol.">
        <title>The bagworm genome reveals a unique fibroin gene that provides high tensile strength.</title>
        <authorList>
            <person name="Kono N."/>
            <person name="Nakamura H."/>
            <person name="Ohtoshi R."/>
            <person name="Tomita M."/>
            <person name="Numata K."/>
            <person name="Arakawa K."/>
        </authorList>
    </citation>
    <scope>NUCLEOTIDE SEQUENCE [LARGE SCALE GENOMIC DNA]</scope>
</reference>
<dbReference type="AlphaFoldDB" id="A0A4C1T0H1"/>
<gene>
    <name evidence="2" type="ORF">EVAR_4429_1</name>
</gene>
<feature type="region of interest" description="Disordered" evidence="1">
    <location>
        <begin position="348"/>
        <end position="376"/>
    </location>
</feature>
<dbReference type="Gene3D" id="1.10.10.10">
    <property type="entry name" value="Winged helix-like DNA-binding domain superfamily/Winged helix DNA-binding domain"/>
    <property type="match status" value="1"/>
</dbReference>
<accession>A0A4C1T0H1</accession>
<protein>
    <submittedName>
        <fullName evidence="2">Mariner Mos1 transposase</fullName>
    </submittedName>
</protein>
<sequence length="376" mass="42690">MLGRCSEHPEPTLGKSQRSCLPSYWKQEVVVRRGRMSFSVRNNASSAGVVCKTVSLSGSRVGSGQMRRVTSGLHNREGVITFERGPERAREHKASLRSPVAYICHLGRARIRPTSLIDFDRRVGDDHEWELHMSRSRGNGISAETSLIMYARIFERIIRSIMLVNEECNEDWRDFISTHVVLNSLHFYRKNTIVMRYPSSYIINLQVVSTTDSIATIRVVAVPVLLPDGSPTTLSFKDAELDELLEEDSSQTQKELALTLEVTQQAVSHRLKSLRMIYKQSNWVPYELKTRDVERRLCMTEMLLARHKKKVFYIELSLVMKSGYIMIIQKEENHGDYLATRQPSIMRSDGSGKGTYTRNGHPVGGARGLKNGVESS</sequence>
<dbReference type="Proteomes" id="UP000299102">
    <property type="component" value="Unassembled WGS sequence"/>
</dbReference>
<dbReference type="EMBL" id="BGZK01000024">
    <property type="protein sequence ID" value="GBP06997.1"/>
    <property type="molecule type" value="Genomic_DNA"/>
</dbReference>
<proteinExistence type="predicted"/>